<dbReference type="Pfam" id="PF25823">
    <property type="entry name" value="Ams2-SPT21_N"/>
    <property type="match status" value="1"/>
</dbReference>
<protein>
    <recommendedName>
        <fullName evidence="2">Ams2/SPT21 N-terminal domain-containing protein</fullName>
    </recommendedName>
</protein>
<dbReference type="Proteomes" id="UP000636479">
    <property type="component" value="Unassembled WGS sequence"/>
</dbReference>
<comment type="caution">
    <text evidence="3">The sequence shown here is derived from an EMBL/GenBank/DDBJ whole genome shotgun (WGS) entry which is preliminary data.</text>
</comment>
<evidence type="ECO:0000313" key="4">
    <source>
        <dbReference type="Proteomes" id="UP000636479"/>
    </source>
</evidence>
<evidence type="ECO:0000259" key="2">
    <source>
        <dbReference type="Pfam" id="PF25823"/>
    </source>
</evidence>
<name>A0A8H6WFX7_9AGAR</name>
<organism evidence="3 4">
    <name type="scientific">Mycena indigotica</name>
    <dbReference type="NCBI Taxonomy" id="2126181"/>
    <lineage>
        <taxon>Eukaryota</taxon>
        <taxon>Fungi</taxon>
        <taxon>Dikarya</taxon>
        <taxon>Basidiomycota</taxon>
        <taxon>Agaricomycotina</taxon>
        <taxon>Agaricomycetes</taxon>
        <taxon>Agaricomycetidae</taxon>
        <taxon>Agaricales</taxon>
        <taxon>Marasmiineae</taxon>
        <taxon>Mycenaceae</taxon>
        <taxon>Mycena</taxon>
    </lineage>
</organism>
<feature type="domain" description="Ams2/SPT21 N-terminal" evidence="2">
    <location>
        <begin position="3"/>
        <end position="92"/>
    </location>
</feature>
<feature type="region of interest" description="Disordered" evidence="1">
    <location>
        <begin position="313"/>
        <end position="332"/>
    </location>
</feature>
<dbReference type="OrthoDB" id="3199820at2759"/>
<accession>A0A8H6WFX7</accession>
<dbReference type="EMBL" id="JACAZF010000001">
    <property type="protein sequence ID" value="KAF7315226.1"/>
    <property type="molecule type" value="Genomic_DNA"/>
</dbReference>
<dbReference type="PANTHER" id="PTHR39147">
    <property type="entry name" value="PROTEIN SPT21"/>
    <property type="match status" value="1"/>
</dbReference>
<feature type="compositionally biased region" description="Low complexity" evidence="1">
    <location>
        <begin position="170"/>
        <end position="185"/>
    </location>
</feature>
<proteinExistence type="predicted"/>
<dbReference type="AlphaFoldDB" id="A0A8H6WFX7"/>
<gene>
    <name evidence="3" type="ORF">MIND_00037000</name>
</gene>
<reference evidence="3" key="1">
    <citation type="submission" date="2020-05" db="EMBL/GenBank/DDBJ databases">
        <title>Mycena genomes resolve the evolution of fungal bioluminescence.</title>
        <authorList>
            <person name="Tsai I.J."/>
        </authorList>
    </citation>
    <scope>NUCLEOTIDE SEQUENCE</scope>
    <source>
        <strain evidence="3">171206Taipei</strain>
    </source>
</reference>
<dbReference type="PANTHER" id="PTHR39147:SF1">
    <property type="entry name" value="PROTEIN SPT21"/>
    <property type="match status" value="1"/>
</dbReference>
<dbReference type="InterPro" id="IPR057725">
    <property type="entry name" value="Ams2-SPT21_N"/>
</dbReference>
<dbReference type="RefSeq" id="XP_037225249.1">
    <property type="nucleotide sequence ID" value="XM_037357339.1"/>
</dbReference>
<feature type="compositionally biased region" description="Polar residues" evidence="1">
    <location>
        <begin position="548"/>
        <end position="559"/>
    </location>
</feature>
<evidence type="ECO:0000313" key="3">
    <source>
        <dbReference type="EMBL" id="KAF7315226.1"/>
    </source>
</evidence>
<feature type="region of interest" description="Disordered" evidence="1">
    <location>
        <begin position="664"/>
        <end position="743"/>
    </location>
</feature>
<feature type="region of interest" description="Disordered" evidence="1">
    <location>
        <begin position="499"/>
        <end position="615"/>
    </location>
</feature>
<feature type="region of interest" description="Disordered" evidence="1">
    <location>
        <begin position="339"/>
        <end position="422"/>
    </location>
</feature>
<feature type="compositionally biased region" description="Basic and acidic residues" evidence="1">
    <location>
        <begin position="499"/>
        <end position="515"/>
    </location>
</feature>
<feature type="compositionally biased region" description="Polar residues" evidence="1">
    <location>
        <begin position="600"/>
        <end position="615"/>
    </location>
</feature>
<feature type="compositionally biased region" description="Polar residues" evidence="1">
    <location>
        <begin position="573"/>
        <end position="583"/>
    </location>
</feature>
<dbReference type="InterPro" id="IPR042403">
    <property type="entry name" value="Spt21/Ams2"/>
</dbReference>
<evidence type="ECO:0000256" key="1">
    <source>
        <dbReference type="SAM" id="MobiDB-lite"/>
    </source>
</evidence>
<feature type="region of interest" description="Disordered" evidence="1">
    <location>
        <begin position="170"/>
        <end position="263"/>
    </location>
</feature>
<dbReference type="GeneID" id="59339855"/>
<sequence length="843" mass="90924">MDCRKLPLRILYTLNGNPQYILARSAGVVPIELIPLSTNATASSSHTPPPARYATTSLKTCLDTMCHSSPELIQDRTRDFSVYLLDPLEADCVPTQPSSFQSNTNPPADPTVAVGLGLMSWALAADEHDSVPVTGTLKANAGGREMLELIFSLRSTAPMEKASLSDTLRSWSLPSLPSSQPTTASQESRKPTKYPPSRGTSKARAAPTTKSDAFLKGDIYIGPARQPVGRRPRSNTSTENRKPAAKGQEEAVEPLPPPSKADNEKIVDFLASFPSDEERNRALNGIIQLVQDKNGSSSTEWINAIAMLATISQSTPNSQPGPTLSRSQSQPEGVALFAHHARRKSSSAEEPVPLNKENVNPHQRPQAKGNTAPLGSAWSEPSLATQPAPLAASNQTPSRKRSWNDFLDGSEPADTQRQRGQYYRQPEEALQVVAASSPGPSVPRRLEAMPMVAPSRPIISASSPVRGLRRRPTPAWAITSTATKPRFSNDVLERVRLQQERKEEEAKDGRRQKAREFRRRQRESKTTQSSDPPSMQPRAVSGPPTAPTTPLRSSTNTASLPGPITAVGGFSLGPQTPRNNRSPELTPKNAPCTPPRKRANTITSSAGPSSLFTPASTSWDTVNALALQKTPMSPSNRTKNKAHDQGDSTADVLLDQELDNAFDELSSCPATSGDHQNGEDYDTEESDGDVAPPPPPKQHWEGLPPSSPPPPSSPYLLPTRMMEDDLDGGSEPENSASPAATSELPTCEIHQLLSMDVYSTAAAPSDDAAIFEQFMTQMDSDDSQTIENWGLGELETPDFDLNEFVNACRPLLEEGQSEAGEGTFFDAAKVAQDIQSLLNGCVV</sequence>
<feature type="compositionally biased region" description="Polar residues" evidence="1">
    <location>
        <begin position="732"/>
        <end position="743"/>
    </location>
</feature>
<feature type="compositionally biased region" description="Acidic residues" evidence="1">
    <location>
        <begin position="679"/>
        <end position="688"/>
    </location>
</feature>
<feature type="compositionally biased region" description="Polar residues" evidence="1">
    <location>
        <begin position="313"/>
        <end position="331"/>
    </location>
</feature>
<keyword evidence="4" id="KW-1185">Reference proteome</keyword>